<dbReference type="EMBL" id="KZ451947">
    <property type="protein sequence ID" value="PKA59629.1"/>
    <property type="molecule type" value="Genomic_DNA"/>
</dbReference>
<gene>
    <name evidence="1" type="ORF">AXF42_Ash018096</name>
</gene>
<protein>
    <submittedName>
        <fullName evidence="1">Uncharacterized protein</fullName>
    </submittedName>
</protein>
<accession>A0A2I0AVS3</accession>
<evidence type="ECO:0000313" key="1">
    <source>
        <dbReference type="EMBL" id="PKA59629.1"/>
    </source>
</evidence>
<dbReference type="Proteomes" id="UP000236161">
    <property type="component" value="Unassembled WGS sequence"/>
</dbReference>
<keyword evidence="2" id="KW-1185">Reference proteome</keyword>
<sequence>MYPESNSKLQIPLPFTASTSAAQSPENLTLDPFSRSLRTRKKIASLVALVVVASSWPHQPPRGSSARDLSHTCYRLSLLDLMPKSFSCIMSGGSGWFLLSCSKDDNSRSLILFLDDSSSLNLRFLLSSISLPRLELYYSAVTQVRTSSSLDFPVMKWQQQQQCGCLHQAGFVEVLGIEVILSRVP</sequence>
<organism evidence="1 2">
    <name type="scientific">Apostasia shenzhenica</name>
    <dbReference type="NCBI Taxonomy" id="1088818"/>
    <lineage>
        <taxon>Eukaryota</taxon>
        <taxon>Viridiplantae</taxon>
        <taxon>Streptophyta</taxon>
        <taxon>Embryophyta</taxon>
        <taxon>Tracheophyta</taxon>
        <taxon>Spermatophyta</taxon>
        <taxon>Magnoliopsida</taxon>
        <taxon>Liliopsida</taxon>
        <taxon>Asparagales</taxon>
        <taxon>Orchidaceae</taxon>
        <taxon>Apostasioideae</taxon>
        <taxon>Apostasia</taxon>
    </lineage>
</organism>
<name>A0A2I0AVS3_9ASPA</name>
<proteinExistence type="predicted"/>
<dbReference type="AlphaFoldDB" id="A0A2I0AVS3"/>
<evidence type="ECO:0000313" key="2">
    <source>
        <dbReference type="Proteomes" id="UP000236161"/>
    </source>
</evidence>
<reference evidence="1 2" key="1">
    <citation type="journal article" date="2017" name="Nature">
        <title>The Apostasia genome and the evolution of orchids.</title>
        <authorList>
            <person name="Zhang G.Q."/>
            <person name="Liu K.W."/>
            <person name="Li Z."/>
            <person name="Lohaus R."/>
            <person name="Hsiao Y.Y."/>
            <person name="Niu S.C."/>
            <person name="Wang J.Y."/>
            <person name="Lin Y.C."/>
            <person name="Xu Q."/>
            <person name="Chen L.J."/>
            <person name="Yoshida K."/>
            <person name="Fujiwara S."/>
            <person name="Wang Z.W."/>
            <person name="Zhang Y.Q."/>
            <person name="Mitsuda N."/>
            <person name="Wang M."/>
            <person name="Liu G.H."/>
            <person name="Pecoraro L."/>
            <person name="Huang H.X."/>
            <person name="Xiao X.J."/>
            <person name="Lin M."/>
            <person name="Wu X.Y."/>
            <person name="Wu W.L."/>
            <person name="Chen Y.Y."/>
            <person name="Chang S.B."/>
            <person name="Sakamoto S."/>
            <person name="Ohme-Takagi M."/>
            <person name="Yagi M."/>
            <person name="Zeng S.J."/>
            <person name="Shen C.Y."/>
            <person name="Yeh C.M."/>
            <person name="Luo Y.B."/>
            <person name="Tsai W.C."/>
            <person name="Van de Peer Y."/>
            <person name="Liu Z.J."/>
        </authorList>
    </citation>
    <scope>NUCLEOTIDE SEQUENCE [LARGE SCALE GENOMIC DNA]</scope>
    <source>
        <strain evidence="2">cv. Shenzhen</strain>
        <tissue evidence="1">Stem</tissue>
    </source>
</reference>